<reference evidence="4" key="1">
    <citation type="journal article" date="2013" name="Proc. Natl. Acad. Sci. U.S.A.">
        <title>Genome structure and metabolic features in the red seaweed Chondrus crispus shed light on evolution of the Archaeplastida.</title>
        <authorList>
            <person name="Collen J."/>
            <person name="Porcel B."/>
            <person name="Carre W."/>
            <person name="Ball S.G."/>
            <person name="Chaparro C."/>
            <person name="Tonon T."/>
            <person name="Barbeyron T."/>
            <person name="Michel G."/>
            <person name="Noel B."/>
            <person name="Valentin K."/>
            <person name="Elias M."/>
            <person name="Artiguenave F."/>
            <person name="Arun A."/>
            <person name="Aury J.M."/>
            <person name="Barbosa-Neto J.F."/>
            <person name="Bothwell J.H."/>
            <person name="Bouget F.Y."/>
            <person name="Brillet L."/>
            <person name="Cabello-Hurtado F."/>
            <person name="Capella-Gutierrez S."/>
            <person name="Charrier B."/>
            <person name="Cladiere L."/>
            <person name="Cock J.M."/>
            <person name="Coelho S.M."/>
            <person name="Colleoni C."/>
            <person name="Czjzek M."/>
            <person name="Da Silva C."/>
            <person name="Delage L."/>
            <person name="Denoeud F."/>
            <person name="Deschamps P."/>
            <person name="Dittami S.M."/>
            <person name="Gabaldon T."/>
            <person name="Gachon C.M."/>
            <person name="Groisillier A."/>
            <person name="Herve C."/>
            <person name="Jabbari K."/>
            <person name="Katinka M."/>
            <person name="Kloareg B."/>
            <person name="Kowalczyk N."/>
            <person name="Labadie K."/>
            <person name="Leblanc C."/>
            <person name="Lopez P.J."/>
            <person name="McLachlan D.H."/>
            <person name="Meslet-Cladiere L."/>
            <person name="Moustafa A."/>
            <person name="Nehr Z."/>
            <person name="Nyvall Collen P."/>
            <person name="Panaud O."/>
            <person name="Partensky F."/>
            <person name="Poulain J."/>
            <person name="Rensing S.A."/>
            <person name="Rousvoal S."/>
            <person name="Samson G."/>
            <person name="Symeonidi A."/>
            <person name="Weissenbach J."/>
            <person name="Zambounis A."/>
            <person name="Wincker P."/>
            <person name="Boyen C."/>
        </authorList>
    </citation>
    <scope>NUCLEOTIDE SEQUENCE [LARGE SCALE GENOMIC DNA]</scope>
    <source>
        <strain evidence="4">cv. Stackhouse</strain>
    </source>
</reference>
<dbReference type="PhylomeDB" id="R7QQE3"/>
<feature type="transmembrane region" description="Helical" evidence="2">
    <location>
        <begin position="86"/>
        <end position="107"/>
    </location>
</feature>
<dbReference type="Gramene" id="CDF39595">
    <property type="protein sequence ID" value="CDF39595"/>
    <property type="gene ID" value="CHC_T00006676001"/>
</dbReference>
<evidence type="ECO:0000313" key="3">
    <source>
        <dbReference type="EMBL" id="CDF39595.1"/>
    </source>
</evidence>
<feature type="transmembrane region" description="Helical" evidence="2">
    <location>
        <begin position="119"/>
        <end position="138"/>
    </location>
</feature>
<keyword evidence="2" id="KW-0472">Membrane</keyword>
<proteinExistence type="predicted"/>
<evidence type="ECO:0000256" key="2">
    <source>
        <dbReference type="SAM" id="Phobius"/>
    </source>
</evidence>
<feature type="transmembrane region" description="Helical" evidence="2">
    <location>
        <begin position="209"/>
        <end position="231"/>
    </location>
</feature>
<protein>
    <submittedName>
        <fullName evidence="3">Uncharacterized protein</fullName>
    </submittedName>
</protein>
<feature type="transmembrane region" description="Helical" evidence="2">
    <location>
        <begin position="169"/>
        <end position="188"/>
    </location>
</feature>
<keyword evidence="2" id="KW-0812">Transmembrane</keyword>
<evidence type="ECO:0000313" key="4">
    <source>
        <dbReference type="Proteomes" id="UP000012073"/>
    </source>
</evidence>
<organism evidence="3 4">
    <name type="scientific">Chondrus crispus</name>
    <name type="common">Carrageen Irish moss</name>
    <name type="synonym">Polymorpha crispa</name>
    <dbReference type="NCBI Taxonomy" id="2769"/>
    <lineage>
        <taxon>Eukaryota</taxon>
        <taxon>Rhodophyta</taxon>
        <taxon>Florideophyceae</taxon>
        <taxon>Rhodymeniophycidae</taxon>
        <taxon>Gigartinales</taxon>
        <taxon>Gigartinaceae</taxon>
        <taxon>Chondrus</taxon>
    </lineage>
</organism>
<sequence>MDVERAAAEMPDDIVGPGPQEDPDALRKDTRLSATSIPQMAVESAALLTLFSLLIFIEGGIRLTLIDVKDLGRPEGVKLFPPVASFIASICELVFGFIGLMLGLISLIESPVCAKKIKACVLGTVLLNLFVFAVYNLADPIYRIRNLISFGGRPVSDVSLFRGAESMALLTRICFTIALFAGQVIFMLRLASSSSTKGKWSSGVMQAHAIFWNANVALAGLWTLVLGGGVLSHTELFRKIEDVNGTIFFFLPHAGTEPGFTIATGIVMILWGVLGVALALLRRQKVHWFLLGSLPVALLVYLNFTLVQLGQLRFIVSDASLVATNTAYVFALFFLSCFFLRRCRHQKHTS</sequence>
<name>R7QQE3_CHOCR</name>
<feature type="transmembrane region" description="Helical" evidence="2">
    <location>
        <begin position="260"/>
        <end position="281"/>
    </location>
</feature>
<dbReference type="GeneID" id="17317573"/>
<dbReference type="EMBL" id="HG002054">
    <property type="protein sequence ID" value="CDF39595.1"/>
    <property type="molecule type" value="Genomic_DNA"/>
</dbReference>
<keyword evidence="4" id="KW-1185">Reference proteome</keyword>
<dbReference type="Proteomes" id="UP000012073">
    <property type="component" value="Unassembled WGS sequence"/>
</dbReference>
<feature type="transmembrane region" description="Helical" evidence="2">
    <location>
        <begin position="45"/>
        <end position="66"/>
    </location>
</feature>
<evidence type="ECO:0000256" key="1">
    <source>
        <dbReference type="SAM" id="MobiDB-lite"/>
    </source>
</evidence>
<feature type="transmembrane region" description="Helical" evidence="2">
    <location>
        <begin position="319"/>
        <end position="340"/>
    </location>
</feature>
<keyword evidence="2" id="KW-1133">Transmembrane helix</keyword>
<dbReference type="RefSeq" id="XP_005709889.1">
    <property type="nucleotide sequence ID" value="XM_005709832.1"/>
</dbReference>
<accession>R7QQE3</accession>
<feature type="region of interest" description="Disordered" evidence="1">
    <location>
        <begin position="1"/>
        <end position="23"/>
    </location>
</feature>
<feature type="transmembrane region" description="Helical" evidence="2">
    <location>
        <begin position="288"/>
        <end position="307"/>
    </location>
</feature>
<gene>
    <name evidence="3" type="ORF">CHC_T00006676001</name>
</gene>
<dbReference type="KEGG" id="ccp:CHC_T00006676001"/>
<dbReference type="AlphaFoldDB" id="R7QQE3"/>